<reference evidence="2 3" key="1">
    <citation type="journal article" date="2019" name="Nat. Ecol. Evol.">
        <title>Megaphylogeny resolves global patterns of mushroom evolution.</title>
        <authorList>
            <person name="Varga T."/>
            <person name="Krizsan K."/>
            <person name="Foldi C."/>
            <person name="Dima B."/>
            <person name="Sanchez-Garcia M."/>
            <person name="Sanchez-Ramirez S."/>
            <person name="Szollosi G.J."/>
            <person name="Szarkandi J.G."/>
            <person name="Papp V."/>
            <person name="Albert L."/>
            <person name="Andreopoulos W."/>
            <person name="Angelini C."/>
            <person name="Antonin V."/>
            <person name="Barry K.W."/>
            <person name="Bougher N.L."/>
            <person name="Buchanan P."/>
            <person name="Buyck B."/>
            <person name="Bense V."/>
            <person name="Catcheside P."/>
            <person name="Chovatia M."/>
            <person name="Cooper J."/>
            <person name="Damon W."/>
            <person name="Desjardin D."/>
            <person name="Finy P."/>
            <person name="Geml J."/>
            <person name="Haridas S."/>
            <person name="Hughes K."/>
            <person name="Justo A."/>
            <person name="Karasinski D."/>
            <person name="Kautmanova I."/>
            <person name="Kiss B."/>
            <person name="Kocsube S."/>
            <person name="Kotiranta H."/>
            <person name="LaButti K.M."/>
            <person name="Lechner B.E."/>
            <person name="Liimatainen K."/>
            <person name="Lipzen A."/>
            <person name="Lukacs Z."/>
            <person name="Mihaltcheva S."/>
            <person name="Morgado L.N."/>
            <person name="Niskanen T."/>
            <person name="Noordeloos M.E."/>
            <person name="Ohm R.A."/>
            <person name="Ortiz-Santana B."/>
            <person name="Ovrebo C."/>
            <person name="Racz N."/>
            <person name="Riley R."/>
            <person name="Savchenko A."/>
            <person name="Shiryaev A."/>
            <person name="Soop K."/>
            <person name="Spirin V."/>
            <person name="Szebenyi C."/>
            <person name="Tomsovsky M."/>
            <person name="Tulloss R.E."/>
            <person name="Uehling J."/>
            <person name="Grigoriev I.V."/>
            <person name="Vagvolgyi C."/>
            <person name="Papp T."/>
            <person name="Martin F.M."/>
            <person name="Miettinen O."/>
            <person name="Hibbett D.S."/>
            <person name="Nagy L.G."/>
        </authorList>
    </citation>
    <scope>NUCLEOTIDE SEQUENCE [LARGE SCALE GENOMIC DNA]</scope>
    <source>
        <strain evidence="2 3">CBS 962.96</strain>
    </source>
</reference>
<evidence type="ECO:0000313" key="2">
    <source>
        <dbReference type="EMBL" id="THU94655.1"/>
    </source>
</evidence>
<evidence type="ECO:0000256" key="1">
    <source>
        <dbReference type="SAM" id="MobiDB-lite"/>
    </source>
</evidence>
<dbReference type="OrthoDB" id="3257409at2759"/>
<sequence length="316" mass="36627">MFIGPLFDPQQWLHDNYPTAEIWDSEEEDQENWLKRVTPLPGVSVETHERKLQNDWQDDDLHQQVKTWVYSSESDDSDGSDSEFENELEEEEPGLDWDAFDKAAAGVSAFDKLGEKFQAEALNSVDRLSELDRAICRAYAWKVQSHTADEYYQHAARAFGPRHGDPLPKLHAQQRRLLFLGGFKPQEYHCCVNSCVCYTGAYENHQQCPYCKEPRLHPSGKPRKIFTYIPLIPRLSALFRNHDMAKKMRYRHDRAAAKDIIEDVFDGAQYKTLQNTSVRVGDTHYDRNYFSDPREVALGLSTDGFAPFKRRSKTAW</sequence>
<keyword evidence="3" id="KW-1185">Reference proteome</keyword>
<accession>A0A4V4HFF1</accession>
<feature type="region of interest" description="Disordered" evidence="1">
    <location>
        <begin position="68"/>
        <end position="96"/>
    </location>
</feature>
<gene>
    <name evidence="2" type="ORF">K435DRAFT_667941</name>
</gene>
<dbReference type="Proteomes" id="UP000297245">
    <property type="component" value="Unassembled WGS sequence"/>
</dbReference>
<feature type="compositionally biased region" description="Acidic residues" evidence="1">
    <location>
        <begin position="73"/>
        <end position="95"/>
    </location>
</feature>
<organism evidence="2 3">
    <name type="scientific">Dendrothele bispora (strain CBS 962.96)</name>
    <dbReference type="NCBI Taxonomy" id="1314807"/>
    <lineage>
        <taxon>Eukaryota</taxon>
        <taxon>Fungi</taxon>
        <taxon>Dikarya</taxon>
        <taxon>Basidiomycota</taxon>
        <taxon>Agaricomycotina</taxon>
        <taxon>Agaricomycetes</taxon>
        <taxon>Agaricomycetidae</taxon>
        <taxon>Agaricales</taxon>
        <taxon>Agaricales incertae sedis</taxon>
        <taxon>Dendrothele</taxon>
    </lineage>
</organism>
<dbReference type="AlphaFoldDB" id="A0A4V4HFF1"/>
<protein>
    <submittedName>
        <fullName evidence="2">Uncharacterized protein</fullName>
    </submittedName>
</protein>
<name>A0A4V4HFF1_DENBC</name>
<feature type="non-terminal residue" evidence="2">
    <location>
        <position position="316"/>
    </location>
</feature>
<evidence type="ECO:0000313" key="3">
    <source>
        <dbReference type="Proteomes" id="UP000297245"/>
    </source>
</evidence>
<proteinExistence type="predicted"/>
<dbReference type="EMBL" id="ML179218">
    <property type="protein sequence ID" value="THU94655.1"/>
    <property type="molecule type" value="Genomic_DNA"/>
</dbReference>